<organism evidence="2 3">
    <name type="scientific">Dolichospermum heterosporum TAC447</name>
    <dbReference type="NCBI Taxonomy" id="747523"/>
    <lineage>
        <taxon>Bacteria</taxon>
        <taxon>Bacillati</taxon>
        <taxon>Cyanobacteriota</taxon>
        <taxon>Cyanophyceae</taxon>
        <taxon>Nostocales</taxon>
        <taxon>Aphanizomenonaceae</taxon>
        <taxon>Dolichospermum</taxon>
        <taxon>Dolichospermum heterosporum</taxon>
    </lineage>
</organism>
<proteinExistence type="predicted"/>
<accession>A0ABY5LRT5</accession>
<sequence>MIEIYSPILEKQMQDYYESLSEKDRRRYAAIEAKKLGYGRIGYISKLLGCNYRTINRGMEDLEQQSKTSSPRIRRPGGGRKKALLTIPGINEAFLTVIETHTAGSPMDEDIKFTQFGFIVFTYLLLFVTS</sequence>
<keyword evidence="3" id="KW-1185">Reference proteome</keyword>
<reference evidence="2" key="1">
    <citation type="submission" date="2022-06" db="EMBL/GenBank/DDBJ databases">
        <title>Nostosin G and Spiroidesin B from the Cyanobacterium Dolichospermum sp. NIES-1697.</title>
        <authorList>
            <person name="Phan C.-S."/>
            <person name="Mehjabin J.J."/>
            <person name="Anas A.R.J."/>
            <person name="Hayasaka M."/>
            <person name="Onoki R."/>
            <person name="Wang J."/>
            <person name="Umezawa T."/>
            <person name="Washio K."/>
            <person name="Morikawa M."/>
            <person name="Okino T."/>
        </authorList>
    </citation>
    <scope>NUCLEOTIDE SEQUENCE</scope>
    <source>
        <strain evidence="2">NIES-1697</strain>
    </source>
</reference>
<name>A0ABY5LRT5_9CYAN</name>
<evidence type="ECO:0000313" key="3">
    <source>
        <dbReference type="Proteomes" id="UP001057561"/>
    </source>
</evidence>
<feature type="region of interest" description="Disordered" evidence="1">
    <location>
        <begin position="61"/>
        <end position="80"/>
    </location>
</feature>
<protein>
    <recommendedName>
        <fullName evidence="4">Transposase</fullName>
    </recommendedName>
</protein>
<dbReference type="Proteomes" id="UP001057561">
    <property type="component" value="Chromosome"/>
</dbReference>
<evidence type="ECO:0000313" key="2">
    <source>
        <dbReference type="EMBL" id="UUO13452.1"/>
    </source>
</evidence>
<dbReference type="RefSeq" id="WP_257120376.1">
    <property type="nucleotide sequence ID" value="NZ_CP099464.1"/>
</dbReference>
<evidence type="ECO:0008006" key="4">
    <source>
        <dbReference type="Google" id="ProtNLM"/>
    </source>
</evidence>
<dbReference type="EMBL" id="CP099464">
    <property type="protein sequence ID" value="UUO13452.1"/>
    <property type="molecule type" value="Genomic_DNA"/>
</dbReference>
<evidence type="ECO:0000256" key="1">
    <source>
        <dbReference type="SAM" id="MobiDB-lite"/>
    </source>
</evidence>
<gene>
    <name evidence="2" type="ORF">NG743_15290</name>
</gene>